<dbReference type="PROSITE" id="PS00061">
    <property type="entry name" value="ADH_SHORT"/>
    <property type="match status" value="1"/>
</dbReference>
<reference evidence="4 5" key="1">
    <citation type="submission" date="2013-03" db="EMBL/GenBank/DDBJ databases">
        <title>The Genome Sequence of Capronia epimyces CBS 606.96.</title>
        <authorList>
            <consortium name="The Broad Institute Genomics Platform"/>
            <person name="Cuomo C."/>
            <person name="de Hoog S."/>
            <person name="Gorbushina A."/>
            <person name="Walker B."/>
            <person name="Young S.K."/>
            <person name="Zeng Q."/>
            <person name="Gargeya S."/>
            <person name="Fitzgerald M."/>
            <person name="Haas B."/>
            <person name="Abouelleil A."/>
            <person name="Allen A.W."/>
            <person name="Alvarado L."/>
            <person name="Arachchi H.M."/>
            <person name="Berlin A.M."/>
            <person name="Chapman S.B."/>
            <person name="Gainer-Dewar J."/>
            <person name="Goldberg J."/>
            <person name="Griggs A."/>
            <person name="Gujja S."/>
            <person name="Hansen M."/>
            <person name="Howarth C."/>
            <person name="Imamovic A."/>
            <person name="Ireland A."/>
            <person name="Larimer J."/>
            <person name="McCowan C."/>
            <person name="Murphy C."/>
            <person name="Pearson M."/>
            <person name="Poon T.W."/>
            <person name="Priest M."/>
            <person name="Roberts A."/>
            <person name="Saif S."/>
            <person name="Shea T."/>
            <person name="Sisk P."/>
            <person name="Sykes S."/>
            <person name="Wortman J."/>
            <person name="Nusbaum C."/>
            <person name="Birren B."/>
        </authorList>
    </citation>
    <scope>NUCLEOTIDE SEQUENCE [LARGE SCALE GENOMIC DNA]</scope>
    <source>
        <strain evidence="4 5">CBS 606.96</strain>
    </source>
</reference>
<gene>
    <name evidence="4" type="ORF">A1O3_09442</name>
</gene>
<comment type="caution">
    <text evidence="4">The sequence shown here is derived from an EMBL/GenBank/DDBJ whole genome shotgun (WGS) entry which is preliminary data.</text>
</comment>
<evidence type="ECO:0000313" key="5">
    <source>
        <dbReference type="Proteomes" id="UP000019478"/>
    </source>
</evidence>
<keyword evidence="3" id="KW-0560">Oxidoreductase</keyword>
<dbReference type="InterPro" id="IPR020904">
    <property type="entry name" value="Sc_DH/Rdtase_CS"/>
</dbReference>
<dbReference type="SUPFAM" id="SSF51735">
    <property type="entry name" value="NAD(P)-binding Rossmann-fold domains"/>
    <property type="match status" value="1"/>
</dbReference>
<dbReference type="InterPro" id="IPR036291">
    <property type="entry name" value="NAD(P)-bd_dom_sf"/>
</dbReference>
<dbReference type="PANTHER" id="PTHR44229:SF4">
    <property type="entry name" value="15-HYDROXYPROSTAGLANDIN DEHYDROGENASE [NAD(+)]"/>
    <property type="match status" value="1"/>
</dbReference>
<dbReference type="RefSeq" id="XP_007737726.1">
    <property type="nucleotide sequence ID" value="XM_007739536.1"/>
</dbReference>
<accession>W9XMT1</accession>
<dbReference type="eggNOG" id="KOG0725">
    <property type="taxonomic scope" value="Eukaryota"/>
</dbReference>
<dbReference type="HOGENOM" id="CLU_010194_13_0_1"/>
<dbReference type="PANTHER" id="PTHR44229">
    <property type="entry name" value="15-HYDROXYPROSTAGLANDIN DEHYDROGENASE [NAD(+)]"/>
    <property type="match status" value="1"/>
</dbReference>
<proteinExistence type="inferred from homology"/>
<dbReference type="GO" id="GO:0016616">
    <property type="term" value="F:oxidoreductase activity, acting on the CH-OH group of donors, NAD or NADP as acceptor"/>
    <property type="evidence" value="ECO:0007669"/>
    <property type="project" value="TreeGrafter"/>
</dbReference>
<dbReference type="OrthoDB" id="5371740at2759"/>
<evidence type="ECO:0008006" key="6">
    <source>
        <dbReference type="Google" id="ProtNLM"/>
    </source>
</evidence>
<dbReference type="Gene3D" id="3.40.50.720">
    <property type="entry name" value="NAD(P)-binding Rossmann-like Domain"/>
    <property type="match status" value="1"/>
</dbReference>
<comment type="similarity">
    <text evidence="1">Belongs to the short-chain dehydrogenases/reductases (SDR) family.</text>
</comment>
<dbReference type="GeneID" id="19173526"/>
<evidence type="ECO:0000256" key="2">
    <source>
        <dbReference type="ARBA" id="ARBA00022857"/>
    </source>
</evidence>
<dbReference type="EMBL" id="AMGY01000009">
    <property type="protein sequence ID" value="EXJ78281.1"/>
    <property type="molecule type" value="Genomic_DNA"/>
</dbReference>
<evidence type="ECO:0000313" key="4">
    <source>
        <dbReference type="EMBL" id="EXJ78281.1"/>
    </source>
</evidence>
<keyword evidence="2" id="KW-0521">NADP</keyword>
<dbReference type="AlphaFoldDB" id="W9XMT1"/>
<dbReference type="PRINTS" id="PR00081">
    <property type="entry name" value="GDHRDH"/>
</dbReference>
<sequence>MAEGFAYVTGGASGIGREVVRMLVRNNIKVFITDRNLEGAQELVDELNKGKDKDSPVARCAYVDVADWNSQANAFSQAVADFGRIDYVYPIAGIGERRWIPIDPPASGFEAPDLTVLNVDLTGVLYTVALAVQQFRRQEPGKYGFRGKIGCVASVCGIYCVPTLPIYTASKHAVTGLVQGYGRYLPEEKITCNAVCPNVVRTNITTGAFYDNLDKEKLLTPIHGVVDVFENLLGPADTSGECFEVGPNYDTQGAVPRKLAEPLDRETDKVLDALYQRARVHHQH</sequence>
<dbReference type="Pfam" id="PF00106">
    <property type="entry name" value="adh_short"/>
    <property type="match status" value="1"/>
</dbReference>
<dbReference type="GO" id="GO:0005737">
    <property type="term" value="C:cytoplasm"/>
    <property type="evidence" value="ECO:0007669"/>
    <property type="project" value="TreeGrafter"/>
</dbReference>
<name>W9XMT1_9EURO</name>
<keyword evidence="5" id="KW-1185">Reference proteome</keyword>
<evidence type="ECO:0000256" key="1">
    <source>
        <dbReference type="ARBA" id="ARBA00006484"/>
    </source>
</evidence>
<dbReference type="STRING" id="1182542.W9XMT1"/>
<dbReference type="InterPro" id="IPR002347">
    <property type="entry name" value="SDR_fam"/>
</dbReference>
<evidence type="ECO:0000256" key="3">
    <source>
        <dbReference type="ARBA" id="ARBA00023002"/>
    </source>
</evidence>
<protein>
    <recommendedName>
        <fullName evidence="6">Glucose 1-dehydrogenase</fullName>
    </recommendedName>
</protein>
<organism evidence="4 5">
    <name type="scientific">Capronia epimyces CBS 606.96</name>
    <dbReference type="NCBI Taxonomy" id="1182542"/>
    <lineage>
        <taxon>Eukaryota</taxon>
        <taxon>Fungi</taxon>
        <taxon>Dikarya</taxon>
        <taxon>Ascomycota</taxon>
        <taxon>Pezizomycotina</taxon>
        <taxon>Eurotiomycetes</taxon>
        <taxon>Chaetothyriomycetidae</taxon>
        <taxon>Chaetothyriales</taxon>
        <taxon>Herpotrichiellaceae</taxon>
        <taxon>Capronia</taxon>
    </lineage>
</organism>
<dbReference type="Proteomes" id="UP000019478">
    <property type="component" value="Unassembled WGS sequence"/>
</dbReference>